<name>A0AA35IT92_SACMI</name>
<feature type="coiled-coil region" evidence="1">
    <location>
        <begin position="353"/>
        <end position="492"/>
    </location>
</feature>
<evidence type="ECO:0000313" key="4">
    <source>
        <dbReference type="Proteomes" id="UP001161438"/>
    </source>
</evidence>
<evidence type="ECO:0000256" key="2">
    <source>
        <dbReference type="SAM" id="MobiDB-lite"/>
    </source>
</evidence>
<feature type="compositionally biased region" description="Polar residues" evidence="2">
    <location>
        <begin position="34"/>
        <end position="59"/>
    </location>
</feature>
<feature type="region of interest" description="Disordered" evidence="2">
    <location>
        <begin position="243"/>
        <end position="271"/>
    </location>
</feature>
<dbReference type="Gene3D" id="6.10.250.1080">
    <property type="match status" value="1"/>
</dbReference>
<gene>
    <name evidence="3" type="primary">SMKI15G3390</name>
    <name evidence="3" type="ORF">SMKI_15G3390</name>
</gene>
<feature type="compositionally biased region" description="Acidic residues" evidence="2">
    <location>
        <begin position="259"/>
        <end position="271"/>
    </location>
</feature>
<dbReference type="GeneID" id="80921400"/>
<feature type="compositionally biased region" description="Low complexity" evidence="2">
    <location>
        <begin position="709"/>
        <end position="721"/>
    </location>
</feature>
<feature type="compositionally biased region" description="Basic and acidic residues" evidence="2">
    <location>
        <begin position="147"/>
        <end position="164"/>
    </location>
</feature>
<evidence type="ECO:0000256" key="1">
    <source>
        <dbReference type="SAM" id="Coils"/>
    </source>
</evidence>
<feature type="region of interest" description="Disordered" evidence="2">
    <location>
        <begin position="706"/>
        <end position="727"/>
    </location>
</feature>
<evidence type="ECO:0000313" key="3">
    <source>
        <dbReference type="EMBL" id="CAI4036492.1"/>
    </source>
</evidence>
<feature type="region of interest" description="Disordered" evidence="2">
    <location>
        <begin position="1"/>
        <end position="75"/>
    </location>
</feature>
<sequence length="829" mass="96725">MDELPTTPVRLILGQSQQHERESENRLKERNSRSFHSLSNADIPAESNSSFISPGSSQFVVHPQESLNQKEDLQEDSDLSIDYGRTPARNNNNNTNPLEKIDINKMFDDDKSDVGLNHDNENANRTDKHVLELNYSPIRVEMNSPEKQSDKGTDKDENDKESSHINKKLKLQLESVPDLKQISTEGAAKDKEEIMSSPMAIDMIDTNISPNKFIMNDGVARNDSFNINTDKLNLENEINEKQEEEDFIKSNSNNAVNTDNDDNDKEYEENDITNSHINRLTPLYETSVRDLNYNENERNHCGDDSKLDVRHDNFQIVARRNEELTDQIYHLNQKVNTLISQNESISFQYEKLNKNHQQLIDSSNEKVEKLSTERENNISKVEKFKKRIKELNTEIKVLNSNQKILQEKYDDSITDLNNLRSEHENTVNTLHINEKNLNEKNVELENVKEELRTNVDKLSEYQAMVNELNSCITELNDKIESTNIVLKSKETELDNLKLSLKETLSISKDFNDSELVTQLNELISTKNSLQLELNDLNNLNSDNLKTLQDKLIENENTLRLKDAEMDSLNNELNELKKQIASKDDEFKIWQSKYENVEDEAKIRNAEVTELNRDIDDLRESNLHLQETITELENKVHDLENEYDLEKENFEKTSLELESLQLKNSNIQAEHIKELENLHENLMSLQNELKFSSDRIATLTKENEILKEQNNSNNNSVTLSNNQKDKDDEQIKLLRKQLQDWKEKYEAKEKDTNKRLKLLAEDLYIQYSSKHEQKVKLLKKGYENKFQSKFDQLNLENKSLSEEIEQLKKQLDSERKEKQDLLKLLENEKK</sequence>
<dbReference type="Proteomes" id="UP001161438">
    <property type="component" value="Chromosome 15"/>
</dbReference>
<dbReference type="InterPro" id="IPR024312">
    <property type="entry name" value="TACC_fungi"/>
</dbReference>
<dbReference type="EMBL" id="OX365771">
    <property type="protein sequence ID" value="CAI4036492.1"/>
    <property type="molecule type" value="Genomic_DNA"/>
</dbReference>
<dbReference type="RefSeq" id="XP_056079612.1">
    <property type="nucleotide sequence ID" value="XM_056225834.1"/>
</dbReference>
<accession>A0AA35IT92</accession>
<evidence type="ECO:0008006" key="5">
    <source>
        <dbReference type="Google" id="ProtNLM"/>
    </source>
</evidence>
<reference evidence="3" key="1">
    <citation type="submission" date="2022-10" db="EMBL/GenBank/DDBJ databases">
        <authorList>
            <person name="Byrne P K."/>
        </authorList>
    </citation>
    <scope>NUCLEOTIDE SEQUENCE</scope>
    <source>
        <strain evidence="3">IFO1815</strain>
    </source>
</reference>
<keyword evidence="4" id="KW-1185">Reference proteome</keyword>
<protein>
    <recommendedName>
        <fullName evidence="5">Slk19</fullName>
    </recommendedName>
</protein>
<dbReference type="Pfam" id="PF12709">
    <property type="entry name" value="Fungal_TACC"/>
    <property type="match status" value="1"/>
</dbReference>
<feature type="region of interest" description="Disordered" evidence="2">
    <location>
        <begin position="137"/>
        <end position="170"/>
    </location>
</feature>
<keyword evidence="1" id="KW-0175">Coiled coil</keyword>
<dbReference type="SUPFAM" id="SSF57997">
    <property type="entry name" value="Tropomyosin"/>
    <property type="match status" value="1"/>
</dbReference>
<proteinExistence type="predicted"/>
<dbReference type="AlphaFoldDB" id="A0AA35IT92"/>
<feature type="compositionally biased region" description="Basic and acidic residues" evidence="2">
    <location>
        <begin position="18"/>
        <end position="32"/>
    </location>
</feature>
<organism evidence="3 4">
    <name type="scientific">Saccharomyces mikatae IFO 1815</name>
    <dbReference type="NCBI Taxonomy" id="226126"/>
    <lineage>
        <taxon>Eukaryota</taxon>
        <taxon>Fungi</taxon>
        <taxon>Dikarya</taxon>
        <taxon>Ascomycota</taxon>
        <taxon>Saccharomycotina</taxon>
        <taxon>Saccharomycetes</taxon>
        <taxon>Saccharomycetales</taxon>
        <taxon>Saccharomycetaceae</taxon>
        <taxon>Saccharomyces</taxon>
    </lineage>
</organism>